<organism evidence="1 2">
    <name type="scientific">Candidatus Giovannonibacteria bacterium RIFCSPHIGHO2_12_FULL_43_15</name>
    <dbReference type="NCBI Taxonomy" id="1798341"/>
    <lineage>
        <taxon>Bacteria</taxon>
        <taxon>Candidatus Giovannoniibacteriota</taxon>
    </lineage>
</organism>
<evidence type="ECO:0000313" key="2">
    <source>
        <dbReference type="Proteomes" id="UP000177723"/>
    </source>
</evidence>
<comment type="caution">
    <text evidence="1">The sequence shown here is derived from an EMBL/GenBank/DDBJ whole genome shotgun (WGS) entry which is preliminary data.</text>
</comment>
<proteinExistence type="predicted"/>
<dbReference type="Proteomes" id="UP000177723">
    <property type="component" value="Unassembled WGS sequence"/>
</dbReference>
<dbReference type="EMBL" id="MFHT01000008">
    <property type="protein sequence ID" value="OGF77959.1"/>
    <property type="molecule type" value="Genomic_DNA"/>
</dbReference>
<sequence>MNIAKINEALKLAGLPEDPTQVIGQIFCFYSSENGISQETTTFLYCGTVTGIGVDDEEGAPELYTSIGLKLFHDEKGWSFLMDMGADIEQSKRWKDA</sequence>
<protein>
    <submittedName>
        <fullName evidence="1">Uncharacterized protein</fullName>
    </submittedName>
</protein>
<dbReference type="AlphaFoldDB" id="A0A1F5WQM0"/>
<accession>A0A1F5WQM0</accession>
<gene>
    <name evidence="1" type="ORF">A3F23_03925</name>
</gene>
<evidence type="ECO:0000313" key="1">
    <source>
        <dbReference type="EMBL" id="OGF77959.1"/>
    </source>
</evidence>
<name>A0A1F5WQM0_9BACT</name>
<reference evidence="1 2" key="1">
    <citation type="journal article" date="2016" name="Nat. Commun.">
        <title>Thousands of microbial genomes shed light on interconnected biogeochemical processes in an aquifer system.</title>
        <authorList>
            <person name="Anantharaman K."/>
            <person name="Brown C.T."/>
            <person name="Hug L.A."/>
            <person name="Sharon I."/>
            <person name="Castelle C.J."/>
            <person name="Probst A.J."/>
            <person name="Thomas B.C."/>
            <person name="Singh A."/>
            <person name="Wilkins M.J."/>
            <person name="Karaoz U."/>
            <person name="Brodie E.L."/>
            <person name="Williams K.H."/>
            <person name="Hubbard S.S."/>
            <person name="Banfield J.F."/>
        </authorList>
    </citation>
    <scope>NUCLEOTIDE SEQUENCE [LARGE SCALE GENOMIC DNA]</scope>
</reference>